<organism evidence="1 2">
    <name type="scientific">Candidatus Phycosocius spiralis</name>
    <dbReference type="NCBI Taxonomy" id="2815099"/>
    <lineage>
        <taxon>Bacteria</taxon>
        <taxon>Pseudomonadati</taxon>
        <taxon>Pseudomonadota</taxon>
        <taxon>Alphaproteobacteria</taxon>
        <taxon>Caulobacterales</taxon>
        <taxon>Caulobacterales incertae sedis</taxon>
        <taxon>Candidatus Phycosocius</taxon>
    </lineage>
</organism>
<proteinExistence type="predicted"/>
<name>A0ABQ4PT36_9PROT</name>
<dbReference type="EMBL" id="BPFZ01000001">
    <property type="protein sequence ID" value="GIU66110.1"/>
    <property type="molecule type" value="Genomic_DNA"/>
</dbReference>
<comment type="caution">
    <text evidence="1">The sequence shown here is derived from an EMBL/GenBank/DDBJ whole genome shotgun (WGS) entry which is preliminary data.</text>
</comment>
<accession>A0ABQ4PT36</accession>
<dbReference type="RefSeq" id="WP_284358577.1">
    <property type="nucleotide sequence ID" value="NZ_BPFZ01000001.1"/>
</dbReference>
<protein>
    <submittedName>
        <fullName evidence="1">Uncharacterized protein</fullName>
    </submittedName>
</protein>
<dbReference type="Proteomes" id="UP001161064">
    <property type="component" value="Unassembled WGS sequence"/>
</dbReference>
<reference evidence="1" key="2">
    <citation type="journal article" date="2023" name="ISME Commun">
        <title>Characterization of a bloom-associated alphaproteobacterial lineage, 'Candidatus Phycosocius': insights into freshwater algal-bacterial interactions.</title>
        <authorList>
            <person name="Tanabe Y."/>
            <person name="Yamaguchi H."/>
            <person name="Yoshida M."/>
            <person name="Kai A."/>
            <person name="Okazaki Y."/>
        </authorList>
    </citation>
    <scope>NUCLEOTIDE SEQUENCE</scope>
    <source>
        <strain evidence="1">BOTRYCO-1</strain>
    </source>
</reference>
<evidence type="ECO:0000313" key="2">
    <source>
        <dbReference type="Proteomes" id="UP001161064"/>
    </source>
</evidence>
<sequence>MANSWATTGQKFDGIRAALENQTRASNRPVRILFVHGMITDREDYSLPTQRALALQLGLCKSKKACEPETSVGLEDRYPLPRGYNPVMQFYGQSLETAFPKDASGKVSAPSSVLTRYVWKRDNQPALIVYSLFWAPTRDWVKNSLLGCFESYEAVQARNNVSQTPKPLDTICPPEGSFGATRNTDKRLWFNGQVLKDNLMVNGFGDAVTVVGAAGAVLEDDVQLAYCVMANDILSDATKESALLKAAGEEANKSLSSSASAKDRADATREKLKQNTINLEAKSFDLQVKTEDKRCSLESLTNARTEKLVTALAETPFFTVTESLGSYLTLKAHLSRQTHLSTKPSASSERIAFFALLDNATIYMHANQISLLALTDLRARCVPSDLETSCPVNDSRLRQTNSPNPILPTPPRTTVVAFNDRADALGYELPPFLGQSGYFGSLVNISVSNPAFTVPGLLKWPMDAHTNQQKNHAIIQFMVEGFSPPVSAPK</sequence>
<keyword evidence="2" id="KW-1185">Reference proteome</keyword>
<reference evidence="1" key="1">
    <citation type="submission" date="2021-05" db="EMBL/GenBank/DDBJ databases">
        <authorList>
            <person name="Tanabe Y."/>
        </authorList>
    </citation>
    <scope>NUCLEOTIDE SEQUENCE</scope>
    <source>
        <strain evidence="1">BOTRYCO-1</strain>
    </source>
</reference>
<evidence type="ECO:0000313" key="1">
    <source>
        <dbReference type="EMBL" id="GIU66110.1"/>
    </source>
</evidence>
<gene>
    <name evidence="1" type="ORF">PsB1_0264</name>
</gene>